<organism evidence="1">
    <name type="scientific">marine sediment metagenome</name>
    <dbReference type="NCBI Taxonomy" id="412755"/>
    <lineage>
        <taxon>unclassified sequences</taxon>
        <taxon>metagenomes</taxon>
        <taxon>ecological metagenomes</taxon>
    </lineage>
</organism>
<evidence type="ECO:0000313" key="1">
    <source>
        <dbReference type="EMBL" id="KKN46359.1"/>
    </source>
</evidence>
<dbReference type="EMBL" id="LAZR01001335">
    <property type="protein sequence ID" value="KKN46359.1"/>
    <property type="molecule type" value="Genomic_DNA"/>
</dbReference>
<gene>
    <name evidence="1" type="ORF">LCGC14_0673870</name>
</gene>
<sequence length="120" mass="13806">MNIQTTILNVCELSRIFDLSEYLYKWGIPGFETTNVEIIGNTRIFYMTHSNFIGGRQYCEYFTSPKGVNCTAIEGKSTVNYRHIFNVIYTVTIYYGNGPKPMSVKIDGHTKYVQFYVNVG</sequence>
<comment type="caution">
    <text evidence="1">The sequence shown here is derived from an EMBL/GenBank/DDBJ whole genome shotgun (WGS) entry which is preliminary data.</text>
</comment>
<protein>
    <submittedName>
        <fullName evidence="1">Uncharacterized protein</fullName>
    </submittedName>
</protein>
<proteinExistence type="predicted"/>
<reference evidence="1" key="1">
    <citation type="journal article" date="2015" name="Nature">
        <title>Complex archaea that bridge the gap between prokaryotes and eukaryotes.</title>
        <authorList>
            <person name="Spang A."/>
            <person name="Saw J.H."/>
            <person name="Jorgensen S.L."/>
            <person name="Zaremba-Niedzwiedzka K."/>
            <person name="Martijn J."/>
            <person name="Lind A.E."/>
            <person name="van Eijk R."/>
            <person name="Schleper C."/>
            <person name="Guy L."/>
            <person name="Ettema T.J."/>
        </authorList>
    </citation>
    <scope>NUCLEOTIDE SEQUENCE</scope>
</reference>
<dbReference type="AlphaFoldDB" id="A0A0F9QVB3"/>
<name>A0A0F9QVB3_9ZZZZ</name>
<accession>A0A0F9QVB3</accession>